<accession>A0ABY9Y7L5</accession>
<dbReference type="EMBL" id="CP134536">
    <property type="protein sequence ID" value="WNH14239.1"/>
    <property type="molecule type" value="Genomic_DNA"/>
</dbReference>
<dbReference type="Gene3D" id="2.60.40.1120">
    <property type="entry name" value="Carboxypeptidase-like, regulatory domain"/>
    <property type="match status" value="1"/>
</dbReference>
<evidence type="ECO:0000313" key="2">
    <source>
        <dbReference type="Proteomes" id="UP001303407"/>
    </source>
</evidence>
<organism evidence="1 2">
    <name type="scientific">Thalassobellus suaedae</name>
    <dbReference type="NCBI Taxonomy" id="3074124"/>
    <lineage>
        <taxon>Bacteria</taxon>
        <taxon>Pseudomonadati</taxon>
        <taxon>Bacteroidota</taxon>
        <taxon>Flavobacteriia</taxon>
        <taxon>Flavobacteriales</taxon>
        <taxon>Flavobacteriaceae</taxon>
        <taxon>Thalassobellus</taxon>
    </lineage>
</organism>
<gene>
    <name evidence="1" type="ORF">RHP49_08295</name>
</gene>
<dbReference type="RefSeq" id="WP_415864245.1">
    <property type="nucleotide sequence ID" value="NZ_CP134536.1"/>
</dbReference>
<keyword evidence="2" id="KW-1185">Reference proteome</keyword>
<reference evidence="1 2" key="1">
    <citation type="submission" date="2023-09" db="EMBL/GenBank/DDBJ databases">
        <title>Thalassobella suaedae gen. nov., sp. nov., a marine bacterium of the family Flavobacteriaceae isolated from a halophyte Suaeda japonica.</title>
        <authorList>
            <person name="Lee S.Y."/>
            <person name="Hwang C.Y."/>
        </authorList>
    </citation>
    <scope>NUCLEOTIDE SEQUENCE [LARGE SCALE GENOMIC DNA]</scope>
    <source>
        <strain evidence="1 2">HL-DH10</strain>
    </source>
</reference>
<proteinExistence type="predicted"/>
<sequence>MKHLIYISLFLFTIFSFGQNTGLIVGKVLDKEMNDSPLVLASVLVKGTSIKSDTDLTGLFVIENLEDGDYTLVCSFVGYESQEIDVHVDSNEPSEVKLSLAASSISLNDLALVMASADSDPKTTTAQ</sequence>
<protein>
    <submittedName>
        <fullName evidence="1">Carboxypeptidase-like regulatory domain-containing protein</fullName>
    </submittedName>
</protein>
<evidence type="ECO:0000313" key="1">
    <source>
        <dbReference type="EMBL" id="WNH14239.1"/>
    </source>
</evidence>
<dbReference type="InterPro" id="IPR008969">
    <property type="entry name" value="CarboxyPept-like_regulatory"/>
</dbReference>
<dbReference type="Pfam" id="PF13715">
    <property type="entry name" value="CarbopepD_reg_2"/>
    <property type="match status" value="1"/>
</dbReference>
<dbReference type="Proteomes" id="UP001303407">
    <property type="component" value="Chromosome"/>
</dbReference>
<name>A0ABY9Y7L5_9FLAO</name>
<dbReference type="SUPFAM" id="SSF49464">
    <property type="entry name" value="Carboxypeptidase regulatory domain-like"/>
    <property type="match status" value="1"/>
</dbReference>